<keyword evidence="4" id="KW-0732">Signal</keyword>
<evidence type="ECO:0000256" key="2">
    <source>
        <dbReference type="ARBA" id="ARBA00022617"/>
    </source>
</evidence>
<evidence type="ECO:0000256" key="7">
    <source>
        <dbReference type="ARBA" id="ARBA00023004"/>
    </source>
</evidence>
<feature type="binding site" description="axial binding residue" evidence="9">
    <location>
        <position position="245"/>
    </location>
    <ligand>
        <name>heme c</name>
        <dbReference type="ChEBI" id="CHEBI:61717"/>
        <label>2</label>
    </ligand>
    <ligandPart>
        <name>Fe</name>
        <dbReference type="ChEBI" id="CHEBI:18248"/>
    </ligandPart>
</feature>
<dbReference type="GO" id="GO:0004130">
    <property type="term" value="F:cytochrome-c peroxidase activity"/>
    <property type="evidence" value="ECO:0007669"/>
    <property type="project" value="TreeGrafter"/>
</dbReference>
<evidence type="ECO:0000256" key="3">
    <source>
        <dbReference type="ARBA" id="ARBA00022723"/>
    </source>
</evidence>
<dbReference type="InterPro" id="IPR026259">
    <property type="entry name" value="MauG/Cytc_peroxidase"/>
</dbReference>
<keyword evidence="11" id="KW-0575">Peroxidase</keyword>
<feature type="binding site" description="covalent" evidence="8">
    <location>
        <position position="97"/>
    </location>
    <ligand>
        <name>heme c</name>
        <dbReference type="ChEBI" id="CHEBI:61717"/>
        <label>1</label>
    </ligand>
</feature>
<keyword evidence="5" id="KW-0574">Periplasm</keyword>
<evidence type="ECO:0000259" key="10">
    <source>
        <dbReference type="PROSITE" id="PS51007"/>
    </source>
</evidence>
<feature type="binding site" description="covalent" evidence="8">
    <location>
        <position position="244"/>
    </location>
    <ligand>
        <name>heme c</name>
        <dbReference type="ChEBI" id="CHEBI:61717"/>
        <label>2</label>
    </ligand>
</feature>
<keyword evidence="3 9" id="KW-0479">Metal-binding</keyword>
<name>A0A9X2CLT3_9GAMM</name>
<dbReference type="PANTHER" id="PTHR30600">
    <property type="entry name" value="CYTOCHROME C PEROXIDASE-RELATED"/>
    <property type="match status" value="1"/>
</dbReference>
<comment type="caution">
    <text evidence="11">The sequence shown here is derived from an EMBL/GenBank/DDBJ whole genome shotgun (WGS) entry which is preliminary data.</text>
</comment>
<evidence type="ECO:0000313" key="11">
    <source>
        <dbReference type="EMBL" id="MCL1143029.1"/>
    </source>
</evidence>
<keyword evidence="2 8" id="KW-0349">Heme</keyword>
<evidence type="ECO:0000256" key="5">
    <source>
        <dbReference type="ARBA" id="ARBA00022764"/>
    </source>
</evidence>
<evidence type="ECO:0000256" key="9">
    <source>
        <dbReference type="PIRSR" id="PIRSR000294-2"/>
    </source>
</evidence>
<reference evidence="11" key="1">
    <citation type="submission" date="2022-01" db="EMBL/GenBank/DDBJ databases">
        <title>Whole genome-based taxonomy of the Shewanellaceae.</title>
        <authorList>
            <person name="Martin-Rodriguez A.J."/>
        </authorList>
    </citation>
    <scope>NUCLEOTIDE SEQUENCE</scope>
    <source>
        <strain evidence="11">DSM 16422</strain>
    </source>
</reference>
<feature type="binding site" description="axial binding residue" evidence="9">
    <location>
        <position position="98"/>
    </location>
    <ligand>
        <name>heme c</name>
        <dbReference type="ChEBI" id="CHEBI:61717"/>
        <label>1</label>
    </ligand>
    <ligandPart>
        <name>Fe</name>
        <dbReference type="ChEBI" id="CHEBI:18248"/>
    </ligandPart>
</feature>
<comment type="PTM">
    <text evidence="8">Binds 2 heme groups per subunit.</text>
</comment>
<dbReference type="GO" id="GO:0046872">
    <property type="term" value="F:metal ion binding"/>
    <property type="evidence" value="ECO:0007669"/>
    <property type="project" value="UniProtKB-KW"/>
</dbReference>
<dbReference type="GO" id="GO:0042597">
    <property type="term" value="C:periplasmic space"/>
    <property type="evidence" value="ECO:0007669"/>
    <property type="project" value="UniProtKB-SubCell"/>
</dbReference>
<evidence type="ECO:0000256" key="8">
    <source>
        <dbReference type="PIRSR" id="PIRSR000294-1"/>
    </source>
</evidence>
<keyword evidence="12" id="KW-1185">Reference proteome</keyword>
<feature type="binding site" description="covalent" evidence="8">
    <location>
        <position position="94"/>
    </location>
    <ligand>
        <name>heme c</name>
        <dbReference type="ChEBI" id="CHEBI:61717"/>
        <label>1</label>
    </ligand>
</feature>
<dbReference type="PANTHER" id="PTHR30600:SF7">
    <property type="entry name" value="CYTOCHROME C PEROXIDASE-RELATED"/>
    <property type="match status" value="1"/>
</dbReference>
<protein>
    <submittedName>
        <fullName evidence="11">Cytochrome-c peroxidase</fullName>
    </submittedName>
</protein>
<gene>
    <name evidence="11" type="ORF">L2672_10015</name>
</gene>
<proteinExistence type="predicted"/>
<evidence type="ECO:0000256" key="6">
    <source>
        <dbReference type="ARBA" id="ARBA00023002"/>
    </source>
</evidence>
<dbReference type="GO" id="GO:0009055">
    <property type="term" value="F:electron transfer activity"/>
    <property type="evidence" value="ECO:0007669"/>
    <property type="project" value="InterPro"/>
</dbReference>
<evidence type="ECO:0000256" key="1">
    <source>
        <dbReference type="ARBA" id="ARBA00004418"/>
    </source>
</evidence>
<dbReference type="InterPro" id="IPR036909">
    <property type="entry name" value="Cyt_c-like_dom_sf"/>
</dbReference>
<keyword evidence="6" id="KW-0560">Oxidoreductase</keyword>
<dbReference type="Gene3D" id="1.10.760.10">
    <property type="entry name" value="Cytochrome c-like domain"/>
    <property type="match status" value="2"/>
</dbReference>
<comment type="cofactor">
    <cofactor evidence="8">
        <name>heme</name>
        <dbReference type="ChEBI" id="CHEBI:30413"/>
    </cofactor>
    <text evidence="8">Binds 2 heme groups.</text>
</comment>
<accession>A0A9X2CLT3</accession>
<dbReference type="PIRSF" id="PIRSF000294">
    <property type="entry name" value="Cytochrome-c_peroxidase"/>
    <property type="match status" value="1"/>
</dbReference>
<dbReference type="InterPro" id="IPR051395">
    <property type="entry name" value="Cytochrome_c_Peroxidase/MauG"/>
</dbReference>
<feature type="domain" description="Cytochrome c" evidence="10">
    <location>
        <begin position="227"/>
        <end position="340"/>
    </location>
</feature>
<keyword evidence="7 9" id="KW-0408">Iron</keyword>
<dbReference type="EMBL" id="JAKIKP010000006">
    <property type="protein sequence ID" value="MCL1143029.1"/>
    <property type="molecule type" value="Genomic_DNA"/>
</dbReference>
<dbReference type="InterPro" id="IPR009056">
    <property type="entry name" value="Cyt_c-like_dom"/>
</dbReference>
<comment type="subcellular location">
    <subcellularLocation>
        <location evidence="1">Periplasm</location>
    </subcellularLocation>
</comment>
<organism evidence="11 12">
    <name type="scientific">Shewanella gaetbuli</name>
    <dbReference type="NCBI Taxonomy" id="220752"/>
    <lineage>
        <taxon>Bacteria</taxon>
        <taxon>Pseudomonadati</taxon>
        <taxon>Pseudomonadota</taxon>
        <taxon>Gammaproteobacteria</taxon>
        <taxon>Alteromonadales</taxon>
        <taxon>Shewanellaceae</taxon>
        <taxon>Shewanella</taxon>
    </lineage>
</organism>
<dbReference type="PROSITE" id="PS51007">
    <property type="entry name" value="CYTC"/>
    <property type="match status" value="1"/>
</dbReference>
<dbReference type="InterPro" id="IPR004852">
    <property type="entry name" value="Di-haem_cyt_c_peroxidsae"/>
</dbReference>
<feature type="binding site" description="covalent" evidence="8">
    <location>
        <position position="241"/>
    </location>
    <ligand>
        <name>heme c</name>
        <dbReference type="ChEBI" id="CHEBI:61717"/>
        <label>2</label>
    </ligand>
</feature>
<evidence type="ECO:0000313" key="12">
    <source>
        <dbReference type="Proteomes" id="UP001139333"/>
    </source>
</evidence>
<evidence type="ECO:0000256" key="4">
    <source>
        <dbReference type="ARBA" id="ARBA00022729"/>
    </source>
</evidence>
<dbReference type="RefSeq" id="WP_248995713.1">
    <property type="nucleotide sequence ID" value="NZ_JAKIKP010000006.1"/>
</dbReference>
<dbReference type="SUPFAM" id="SSF46626">
    <property type="entry name" value="Cytochrome c"/>
    <property type="match status" value="2"/>
</dbReference>
<sequence>MKIHYIIGHILTLALIVCASISELSAQKLDNKQITSTIKLTKEQIKSIQKIALEYFQPLPNNMPGSQNDTDNKITLGKKLYFETALSLNNSQSCNSCHNILNNGSGADGLVVSVGALGHKGTRNSPTTWNAGFQFTQFWDGKVNTLAEQAKFPILNQIEMAMPSTEEVISRLKEKGYPALFQQAYPDVANPLSLGNVTDSLAAFQRTLITEDRLDRFLNGNLLALTDQEIKGLESFIIVGCAGCHNGPLLGGHMYSRMGVVNPYPNKNDKGRANISKNPADNFVFKVPTLRNVSKTAPYFHDGAVDNLTQAVKDTAFHQLGKSLSEEETNSITQFLTSMENTKTSIKQ</sequence>
<dbReference type="AlphaFoldDB" id="A0A9X2CLT3"/>
<dbReference type="Proteomes" id="UP001139333">
    <property type="component" value="Unassembled WGS sequence"/>
</dbReference>
<dbReference type="Pfam" id="PF03150">
    <property type="entry name" value="CCP_MauG"/>
    <property type="match status" value="1"/>
</dbReference>
<dbReference type="GO" id="GO:0020037">
    <property type="term" value="F:heme binding"/>
    <property type="evidence" value="ECO:0007669"/>
    <property type="project" value="InterPro"/>
</dbReference>